<keyword evidence="2" id="KW-1185">Reference proteome</keyword>
<gene>
    <name evidence="1" type="ORF">IXB50_07310</name>
</gene>
<sequence>MKKALSALTMLAGISLILGLQKSYMDFNFKQFSVGSNLENTTSVRTEQLYLLSTLPKLGFENLFADGIFLKFLQYFGNDPLREQTGYGLSPDFFSLILANDPYYIPFYIFASSSSTMYAGQPTRSVALLNQGLKQLQPNKPADSFLVWRYKAADELLFLGDSDNAKASYQMAADWADVSNHPDSELVAQLSRRMVQSLQVNPDNKIVRINAWLGLLNSALDDTSRQRIIEEIRALGGDISIDNSTGKINVTLPVE</sequence>
<proteinExistence type="predicted"/>
<evidence type="ECO:0000313" key="2">
    <source>
        <dbReference type="Proteomes" id="UP000717364"/>
    </source>
</evidence>
<comment type="caution">
    <text evidence="1">The sequence shown here is derived from an EMBL/GenBank/DDBJ whole genome shotgun (WGS) entry which is preliminary data.</text>
</comment>
<dbReference type="AlphaFoldDB" id="A0A947DE61"/>
<dbReference type="Proteomes" id="UP000717364">
    <property type="component" value="Unassembled WGS sequence"/>
</dbReference>
<reference evidence="1" key="1">
    <citation type="submission" date="2020-11" db="EMBL/GenBank/DDBJ databases">
        <authorList>
            <person name="Konstantinou D."/>
            <person name="Gkelis S."/>
            <person name="Popin R."/>
            <person name="Fewer D."/>
            <person name="Sivonen K."/>
        </authorList>
    </citation>
    <scope>NUCLEOTIDE SEQUENCE</scope>
    <source>
        <strain evidence="1">TAU-MAC 1115</strain>
    </source>
</reference>
<dbReference type="EMBL" id="JADOES010000010">
    <property type="protein sequence ID" value="MBT9315230.1"/>
    <property type="molecule type" value="Genomic_DNA"/>
</dbReference>
<organism evidence="1 2">
    <name type="scientific">Leptothoe spongobia TAU-MAC 1115</name>
    <dbReference type="NCBI Taxonomy" id="1967444"/>
    <lineage>
        <taxon>Bacteria</taxon>
        <taxon>Bacillati</taxon>
        <taxon>Cyanobacteriota</taxon>
        <taxon>Cyanophyceae</taxon>
        <taxon>Nodosilineales</taxon>
        <taxon>Cymatolegaceae</taxon>
        <taxon>Leptothoe</taxon>
        <taxon>Leptothoe spongobia</taxon>
    </lineage>
</organism>
<evidence type="ECO:0000313" key="1">
    <source>
        <dbReference type="EMBL" id="MBT9315230.1"/>
    </source>
</evidence>
<accession>A0A947DE61</accession>
<reference evidence="1" key="2">
    <citation type="journal article" date="2021" name="Mar. Drugs">
        <title>Genome Reduction and Secondary Metabolism of the Marine Sponge-Associated Cyanobacterium Leptothoe.</title>
        <authorList>
            <person name="Konstantinou D."/>
            <person name="Popin R.V."/>
            <person name="Fewer D.P."/>
            <person name="Sivonen K."/>
            <person name="Gkelis S."/>
        </authorList>
    </citation>
    <scope>NUCLEOTIDE SEQUENCE</scope>
    <source>
        <strain evidence="1">TAU-MAC 1115</strain>
    </source>
</reference>
<dbReference type="RefSeq" id="WP_215608301.1">
    <property type="nucleotide sequence ID" value="NZ_JADOES010000010.1"/>
</dbReference>
<name>A0A947DE61_9CYAN</name>
<protein>
    <submittedName>
        <fullName evidence="1">Uncharacterized protein</fullName>
    </submittedName>
</protein>